<dbReference type="EMBL" id="SJPQ01000001">
    <property type="protein sequence ID" value="TWT90976.1"/>
    <property type="molecule type" value="Genomic_DNA"/>
</dbReference>
<keyword evidence="2" id="KW-1133">Transmembrane helix</keyword>
<keyword evidence="2" id="KW-0472">Membrane</keyword>
<feature type="transmembrane region" description="Helical" evidence="2">
    <location>
        <begin position="166"/>
        <end position="187"/>
    </location>
</feature>
<comment type="caution">
    <text evidence="3">The sequence shown here is derived from an EMBL/GenBank/DDBJ whole genome shotgun (WGS) entry which is preliminary data.</text>
</comment>
<dbReference type="RefSeq" id="WP_146398316.1">
    <property type="nucleotide sequence ID" value="NZ_SJPQ01000001.1"/>
</dbReference>
<evidence type="ECO:0000256" key="1">
    <source>
        <dbReference type="SAM" id="MobiDB-lite"/>
    </source>
</evidence>
<feature type="transmembrane region" description="Helical" evidence="2">
    <location>
        <begin position="95"/>
        <end position="120"/>
    </location>
</feature>
<evidence type="ECO:0000313" key="4">
    <source>
        <dbReference type="Proteomes" id="UP000315440"/>
    </source>
</evidence>
<feature type="transmembrane region" description="Helical" evidence="2">
    <location>
        <begin position="194"/>
        <end position="215"/>
    </location>
</feature>
<feature type="region of interest" description="Disordered" evidence="1">
    <location>
        <begin position="251"/>
        <end position="283"/>
    </location>
</feature>
<keyword evidence="2" id="KW-0812">Transmembrane</keyword>
<feature type="transmembrane region" description="Helical" evidence="2">
    <location>
        <begin position="68"/>
        <end position="89"/>
    </location>
</feature>
<gene>
    <name evidence="3" type="ORF">Mal64_13750</name>
</gene>
<organism evidence="3 4">
    <name type="scientific">Pseudobythopirellula maris</name>
    <dbReference type="NCBI Taxonomy" id="2527991"/>
    <lineage>
        <taxon>Bacteria</taxon>
        <taxon>Pseudomonadati</taxon>
        <taxon>Planctomycetota</taxon>
        <taxon>Planctomycetia</taxon>
        <taxon>Pirellulales</taxon>
        <taxon>Lacipirellulaceae</taxon>
        <taxon>Pseudobythopirellula</taxon>
    </lineage>
</organism>
<accession>A0A5C5ZUS5</accession>
<reference evidence="3 4" key="1">
    <citation type="submission" date="2019-02" db="EMBL/GenBank/DDBJ databases">
        <title>Deep-cultivation of Planctomycetes and their phenomic and genomic characterization uncovers novel biology.</title>
        <authorList>
            <person name="Wiegand S."/>
            <person name="Jogler M."/>
            <person name="Boedeker C."/>
            <person name="Pinto D."/>
            <person name="Vollmers J."/>
            <person name="Rivas-Marin E."/>
            <person name="Kohn T."/>
            <person name="Peeters S.H."/>
            <person name="Heuer A."/>
            <person name="Rast P."/>
            <person name="Oberbeckmann S."/>
            <person name="Bunk B."/>
            <person name="Jeske O."/>
            <person name="Meyerdierks A."/>
            <person name="Storesund J.E."/>
            <person name="Kallscheuer N."/>
            <person name="Luecker S."/>
            <person name="Lage O.M."/>
            <person name="Pohl T."/>
            <person name="Merkel B.J."/>
            <person name="Hornburger P."/>
            <person name="Mueller R.-W."/>
            <person name="Bruemmer F."/>
            <person name="Labrenz M."/>
            <person name="Spormann A.M."/>
            <person name="Op Den Camp H."/>
            <person name="Overmann J."/>
            <person name="Amann R."/>
            <person name="Jetten M.S.M."/>
            <person name="Mascher T."/>
            <person name="Medema M.H."/>
            <person name="Devos D.P."/>
            <person name="Kaster A.-K."/>
            <person name="Ovreas L."/>
            <person name="Rohde M."/>
            <person name="Galperin M.Y."/>
            <person name="Jogler C."/>
        </authorList>
    </citation>
    <scope>NUCLEOTIDE SEQUENCE [LARGE SCALE GENOMIC DNA]</scope>
    <source>
        <strain evidence="3 4">Mal64</strain>
    </source>
</reference>
<keyword evidence="4" id="KW-1185">Reference proteome</keyword>
<evidence type="ECO:0000256" key="2">
    <source>
        <dbReference type="SAM" id="Phobius"/>
    </source>
</evidence>
<feature type="transmembrane region" description="Helical" evidence="2">
    <location>
        <begin position="221"/>
        <end position="240"/>
    </location>
</feature>
<dbReference type="AlphaFoldDB" id="A0A5C5ZUS5"/>
<sequence>MASRRTLPERLGRRPLTPFLLAATVALDLVLVVLGLNAETDDRTVYTGPLVAQVGLLAVWASSRRRGALVRFTLAAVGVVALTVLTIALHEGDFVALYGTWLGADFALAFLGCVAVRWVLGSGSRRRRMAPPRQFSIAGVLVVTTLTAVGASLASRNVFGIVLGDLELLSVIATEAAMPPLCLALALRLRNPLVALLAMVGMIAVLVLGCGLVISAPTNGWRVPLLYFAGQTVFLAAWLLGVRERGRRVLDFDEAQPAGPEQKGGGDSLAEPPPPDQTGDASPRVLKMHINVVG</sequence>
<feature type="transmembrane region" description="Helical" evidence="2">
    <location>
        <begin position="20"/>
        <end position="38"/>
    </location>
</feature>
<name>A0A5C5ZUS5_9BACT</name>
<proteinExistence type="predicted"/>
<dbReference type="Proteomes" id="UP000315440">
    <property type="component" value="Unassembled WGS sequence"/>
</dbReference>
<protein>
    <submittedName>
        <fullName evidence="3">Uncharacterized protein</fullName>
    </submittedName>
</protein>
<feature type="transmembrane region" description="Helical" evidence="2">
    <location>
        <begin position="135"/>
        <end position="154"/>
    </location>
</feature>
<evidence type="ECO:0000313" key="3">
    <source>
        <dbReference type="EMBL" id="TWT90976.1"/>
    </source>
</evidence>